<name>A0A3M7Q3F5_BRAPC</name>
<keyword evidence="3" id="KW-1185">Reference proteome</keyword>
<dbReference type="Proteomes" id="UP000276133">
    <property type="component" value="Unassembled WGS sequence"/>
</dbReference>
<feature type="transmembrane region" description="Helical" evidence="1">
    <location>
        <begin position="164"/>
        <end position="187"/>
    </location>
</feature>
<organism evidence="2 3">
    <name type="scientific">Brachionus plicatilis</name>
    <name type="common">Marine rotifer</name>
    <name type="synonym">Brachionus muelleri</name>
    <dbReference type="NCBI Taxonomy" id="10195"/>
    <lineage>
        <taxon>Eukaryota</taxon>
        <taxon>Metazoa</taxon>
        <taxon>Spiralia</taxon>
        <taxon>Gnathifera</taxon>
        <taxon>Rotifera</taxon>
        <taxon>Eurotatoria</taxon>
        <taxon>Monogononta</taxon>
        <taxon>Pseudotrocha</taxon>
        <taxon>Ploima</taxon>
        <taxon>Brachionidae</taxon>
        <taxon>Brachionus</taxon>
    </lineage>
</organism>
<feature type="transmembrane region" description="Helical" evidence="1">
    <location>
        <begin position="251"/>
        <end position="273"/>
    </location>
</feature>
<evidence type="ECO:0000313" key="2">
    <source>
        <dbReference type="EMBL" id="RNA05722.1"/>
    </source>
</evidence>
<dbReference type="AlphaFoldDB" id="A0A3M7Q3F5"/>
<keyword evidence="1" id="KW-1133">Transmembrane helix</keyword>
<proteinExistence type="predicted"/>
<keyword evidence="1" id="KW-0812">Transmembrane</keyword>
<comment type="caution">
    <text evidence="2">The sequence shown here is derived from an EMBL/GenBank/DDBJ whole genome shotgun (WGS) entry which is preliminary data.</text>
</comment>
<accession>A0A3M7Q3F5</accession>
<feature type="transmembrane region" description="Helical" evidence="1">
    <location>
        <begin position="208"/>
        <end position="231"/>
    </location>
</feature>
<reference evidence="2 3" key="1">
    <citation type="journal article" date="2018" name="Sci. Rep.">
        <title>Genomic signatures of local adaptation to the degree of environmental predictability in rotifers.</title>
        <authorList>
            <person name="Franch-Gras L."/>
            <person name="Hahn C."/>
            <person name="Garcia-Roger E.M."/>
            <person name="Carmona M.J."/>
            <person name="Serra M."/>
            <person name="Gomez A."/>
        </authorList>
    </citation>
    <scope>NUCLEOTIDE SEQUENCE [LARGE SCALE GENOMIC DNA]</scope>
    <source>
        <strain evidence="2">HYR1</strain>
    </source>
</reference>
<evidence type="ECO:0000256" key="1">
    <source>
        <dbReference type="SAM" id="Phobius"/>
    </source>
</evidence>
<evidence type="ECO:0000313" key="3">
    <source>
        <dbReference type="Proteomes" id="UP000276133"/>
    </source>
</evidence>
<dbReference type="EMBL" id="REGN01007624">
    <property type="protein sequence ID" value="RNA05722.1"/>
    <property type="molecule type" value="Genomic_DNA"/>
</dbReference>
<gene>
    <name evidence="2" type="ORF">BpHYR1_019562</name>
</gene>
<sequence length="276" mass="30682">MHQQVPEQALVRLGVLGRDGYFSEAHFQLRLQHHPLQRVLAAASQPLHAFDRVLEQVQYGEPGSLAHQRWLAQPGLDVLAGEQGRLLGRVDAQGDQGQTAGSEHYFVGVFDQSLVAGAEHTARCLDALQQRLSVLLGLQLDLLQVNVAVFALNLRLALQLGLQTLHVILVLELGLLFHGFLAHRLLLGHRLFLPAQQLVLEPRLLRHLVLVALARQLVLVTCSFLVVPGLFVEQLAPLFGQLLRRFGLQLFLIGLHFFDLLLVFHLLGPFLFAGQV</sequence>
<protein>
    <submittedName>
        <fullName evidence="2">Zinc transporter</fullName>
    </submittedName>
</protein>
<keyword evidence="1" id="KW-0472">Membrane</keyword>